<dbReference type="GO" id="GO:0006695">
    <property type="term" value="P:cholesterol biosynthetic process"/>
    <property type="evidence" value="ECO:0007669"/>
    <property type="project" value="UniProtKB-KW"/>
</dbReference>
<keyword evidence="16" id="KW-0007">Acetylation</keyword>
<dbReference type="GO" id="GO:0045337">
    <property type="term" value="P:farnesyl diphosphate biosynthetic process"/>
    <property type="evidence" value="ECO:0007669"/>
    <property type="project" value="TreeGrafter"/>
</dbReference>
<dbReference type="Gene3D" id="1.10.600.10">
    <property type="entry name" value="Farnesyl Diphosphate Synthase"/>
    <property type="match status" value="1"/>
</dbReference>
<name>A0AA38M063_9CUCU</name>
<keyword evidence="11 30" id="KW-0808">Transferase</keyword>
<comment type="pathway">
    <text evidence="4">Isoprenoid biosynthesis; farnesyl diphosphate biosynthesis; farnesyl diphosphate from geranyl diphosphate and isopentenyl diphosphate: step 1/1.</text>
</comment>
<keyword evidence="14" id="KW-0460">Magnesium</keyword>
<keyword evidence="20" id="KW-0379">Hydroxylation</keyword>
<evidence type="ECO:0000256" key="2">
    <source>
        <dbReference type="ARBA" id="ARBA00004496"/>
    </source>
</evidence>
<keyword evidence="32" id="KW-1185">Reference proteome</keyword>
<evidence type="ECO:0000256" key="16">
    <source>
        <dbReference type="ARBA" id="ARBA00022990"/>
    </source>
</evidence>
<evidence type="ECO:0000256" key="25">
    <source>
        <dbReference type="ARBA" id="ARBA00033740"/>
    </source>
</evidence>
<evidence type="ECO:0000256" key="14">
    <source>
        <dbReference type="ARBA" id="ARBA00022842"/>
    </source>
</evidence>
<dbReference type="InterPro" id="IPR033749">
    <property type="entry name" value="Polyprenyl_synt_CS"/>
</dbReference>
<dbReference type="InterPro" id="IPR000092">
    <property type="entry name" value="Polyprenyl_synt"/>
</dbReference>
<evidence type="ECO:0000256" key="8">
    <source>
        <dbReference type="ARBA" id="ARBA00022490"/>
    </source>
</evidence>
<keyword evidence="15" id="KW-0752">Steroid biosynthesis</keyword>
<dbReference type="EC" id="2.5.1.10" evidence="6"/>
<dbReference type="PROSITE" id="PS00723">
    <property type="entry name" value="POLYPRENYL_SYNTHASE_1"/>
    <property type="match status" value="1"/>
</dbReference>
<evidence type="ECO:0000256" key="24">
    <source>
        <dbReference type="ARBA" id="ARBA00032873"/>
    </source>
</evidence>
<dbReference type="GO" id="GO:0005777">
    <property type="term" value="C:peroxisome"/>
    <property type="evidence" value="ECO:0007669"/>
    <property type="project" value="UniProtKB-ARBA"/>
</dbReference>
<evidence type="ECO:0000256" key="6">
    <source>
        <dbReference type="ARBA" id="ARBA00012439"/>
    </source>
</evidence>
<comment type="pathway">
    <text evidence="3">Isoprenoid biosynthesis; geranyl diphosphate biosynthesis; geranyl diphosphate from dimethylallyl diphosphate and isopentenyl diphosphate: step 1/1.</text>
</comment>
<dbReference type="PANTHER" id="PTHR11525">
    <property type="entry name" value="FARNESYL-PYROPHOSPHATE SYNTHETASE"/>
    <property type="match status" value="1"/>
</dbReference>
<comment type="catalytic activity">
    <reaction evidence="27">
        <text>isopentenyl diphosphate + dimethylallyl diphosphate = (2E)-geranyl diphosphate + diphosphate</text>
        <dbReference type="Rhea" id="RHEA:22408"/>
        <dbReference type="ChEBI" id="CHEBI:33019"/>
        <dbReference type="ChEBI" id="CHEBI:57623"/>
        <dbReference type="ChEBI" id="CHEBI:58057"/>
        <dbReference type="ChEBI" id="CHEBI:128769"/>
        <dbReference type="EC" id="2.5.1.1"/>
    </reaction>
</comment>
<dbReference type="Pfam" id="PF00348">
    <property type="entry name" value="polyprenyl_synt"/>
    <property type="match status" value="1"/>
</dbReference>
<dbReference type="EMBL" id="JALNTZ010000652">
    <property type="protein sequence ID" value="KAJ3632110.1"/>
    <property type="molecule type" value="Genomic_DNA"/>
</dbReference>
<dbReference type="SFLD" id="SFLDS00005">
    <property type="entry name" value="Isoprenoid_Synthase_Type_I"/>
    <property type="match status" value="1"/>
</dbReference>
<comment type="function">
    <text evidence="29">Key enzyme in isoprenoid biosynthesis which catalyzes the formation of farnesyl diphosphate (FPP), a precursor for several classes of essential metabolites including sterols, dolichols, carotenoids, and ubiquinones. FPP also serves as substrate for protein farnesylation and geranylgeranylation. Catalyzes the sequential condensation of isopentenyl pyrophosphate with the allylic pyrophosphates, dimethylallyl pyrophosphate, and then with the resultant geranylpyrophosphate to the ultimate product farnesyl pyrophosphate.</text>
</comment>
<protein>
    <recommendedName>
        <fullName evidence="26">Farnesyl pyrophosphate synthase</fullName>
        <ecNumber evidence="7">2.5.1.1</ecNumber>
        <ecNumber evidence="6">2.5.1.10</ecNumber>
    </recommendedName>
    <alternativeName>
        <fullName evidence="24">(2E,6E)-farnesyl diphosphate synthase</fullName>
    </alternativeName>
    <alternativeName>
        <fullName evidence="23">Dimethylallyltranstransferase</fullName>
    </alternativeName>
    <alternativeName>
        <fullName evidence="22">Farnesyl diphosphate synthase</fullName>
    </alternativeName>
    <alternativeName>
        <fullName evidence="21">Geranyltranstransferase</fullName>
    </alternativeName>
</protein>
<dbReference type="SUPFAM" id="SSF48576">
    <property type="entry name" value="Terpenoid synthases"/>
    <property type="match status" value="1"/>
</dbReference>
<comment type="catalytic activity">
    <reaction evidence="28">
        <text>isopentenyl diphosphate + (2E)-geranyl diphosphate = (2E,6E)-farnesyl diphosphate + diphosphate</text>
        <dbReference type="Rhea" id="RHEA:19361"/>
        <dbReference type="ChEBI" id="CHEBI:33019"/>
        <dbReference type="ChEBI" id="CHEBI:58057"/>
        <dbReference type="ChEBI" id="CHEBI:128769"/>
        <dbReference type="ChEBI" id="CHEBI:175763"/>
        <dbReference type="EC" id="2.5.1.10"/>
    </reaction>
</comment>
<comment type="similarity">
    <text evidence="5 30">Belongs to the FPP/GGPP synthase family.</text>
</comment>
<evidence type="ECO:0000256" key="19">
    <source>
        <dbReference type="ARBA" id="ARBA00023221"/>
    </source>
</evidence>
<dbReference type="PANTHER" id="PTHR11525:SF0">
    <property type="entry name" value="FARNESYL PYROPHOSPHATE SYNTHASE"/>
    <property type="match status" value="1"/>
</dbReference>
<evidence type="ECO:0000313" key="31">
    <source>
        <dbReference type="EMBL" id="KAJ3632110.1"/>
    </source>
</evidence>
<dbReference type="InterPro" id="IPR039702">
    <property type="entry name" value="FPS1-like"/>
</dbReference>
<evidence type="ECO:0000256" key="7">
    <source>
        <dbReference type="ARBA" id="ARBA00012833"/>
    </source>
</evidence>
<keyword evidence="13" id="KW-0152">Cholesterol biosynthesis</keyword>
<evidence type="ECO:0000256" key="13">
    <source>
        <dbReference type="ARBA" id="ARBA00022778"/>
    </source>
</evidence>
<evidence type="ECO:0000256" key="12">
    <source>
        <dbReference type="ARBA" id="ARBA00022723"/>
    </source>
</evidence>
<dbReference type="GO" id="GO:0004161">
    <property type="term" value="F:dimethylallyltranstransferase activity"/>
    <property type="evidence" value="ECO:0007669"/>
    <property type="project" value="UniProtKB-EC"/>
</dbReference>
<keyword evidence="17" id="KW-0443">Lipid metabolism</keyword>
<evidence type="ECO:0000256" key="15">
    <source>
        <dbReference type="ARBA" id="ARBA00022955"/>
    </source>
</evidence>
<evidence type="ECO:0000256" key="29">
    <source>
        <dbReference type="ARBA" id="ARBA00053104"/>
    </source>
</evidence>
<gene>
    <name evidence="31" type="ORF">Zmor_022089</name>
</gene>
<evidence type="ECO:0000256" key="21">
    <source>
        <dbReference type="ARBA" id="ARBA00032380"/>
    </source>
</evidence>
<dbReference type="PROSITE" id="PS00444">
    <property type="entry name" value="POLYPRENYL_SYNTHASE_2"/>
    <property type="match status" value="1"/>
</dbReference>
<sequence>MNRGLSVIHTYRLLFKERELTDHEIFKAYALGWCVELLQACFLVADDVMDDSVTRRGQPCWYRRPEVGLTAINDSFMLEMFIYKILNLYFRAEPFYIDLVELFLQITLKAEIGQLHDLITAPVDSPNFDVYTMERYKLIVKYKTSFYSFFLPVAEALIMAGKGTPKTLKTSEDILLVMGEFFQIQDDFLDCFGAPETVGKVGTDIEDSKCSWLVVQALLLANENQRKILYGNYGKKDKNSVDAVKALYKDLKLDELFYEYEERTYGELIRLIENTTADIPKEIFMDFANKIFKRKK</sequence>
<evidence type="ECO:0000256" key="3">
    <source>
        <dbReference type="ARBA" id="ARBA00004932"/>
    </source>
</evidence>
<dbReference type="GO" id="GO:0042811">
    <property type="term" value="P:pheromone biosynthetic process"/>
    <property type="evidence" value="ECO:0007669"/>
    <property type="project" value="UniProtKB-ARBA"/>
</dbReference>
<evidence type="ECO:0000256" key="17">
    <source>
        <dbReference type="ARBA" id="ARBA00023098"/>
    </source>
</evidence>
<keyword evidence="12" id="KW-0479">Metal-binding</keyword>
<evidence type="ECO:0000256" key="11">
    <source>
        <dbReference type="ARBA" id="ARBA00022679"/>
    </source>
</evidence>
<evidence type="ECO:0000256" key="1">
    <source>
        <dbReference type="ARBA" id="ARBA00001946"/>
    </source>
</evidence>
<evidence type="ECO:0000256" key="27">
    <source>
        <dbReference type="ARBA" id="ARBA00049291"/>
    </source>
</evidence>
<evidence type="ECO:0000256" key="20">
    <source>
        <dbReference type="ARBA" id="ARBA00023278"/>
    </source>
</evidence>
<evidence type="ECO:0000256" key="4">
    <source>
        <dbReference type="ARBA" id="ARBA00005035"/>
    </source>
</evidence>
<keyword evidence="13" id="KW-0756">Sterol biosynthesis</keyword>
<dbReference type="GO" id="GO:0004337">
    <property type="term" value="F:(2E,6E)-farnesyl diphosphate synthase activity"/>
    <property type="evidence" value="ECO:0007669"/>
    <property type="project" value="UniProtKB-EC"/>
</dbReference>
<evidence type="ECO:0000256" key="10">
    <source>
        <dbReference type="ARBA" id="ARBA00022548"/>
    </source>
</evidence>
<comment type="subcellular location">
    <subcellularLocation>
        <location evidence="2">Cytoplasm</location>
    </subcellularLocation>
</comment>
<comment type="caution">
    <text evidence="31">The sequence shown here is derived from an EMBL/GenBank/DDBJ whole genome shotgun (WGS) entry which is preliminary data.</text>
</comment>
<evidence type="ECO:0000256" key="5">
    <source>
        <dbReference type="ARBA" id="ARBA00006706"/>
    </source>
</evidence>
<dbReference type="GO" id="GO:0005759">
    <property type="term" value="C:mitochondrial matrix"/>
    <property type="evidence" value="ECO:0007669"/>
    <property type="project" value="UniProtKB-ARBA"/>
</dbReference>
<evidence type="ECO:0000256" key="9">
    <source>
        <dbReference type="ARBA" id="ARBA00022516"/>
    </source>
</evidence>
<dbReference type="FunFam" id="1.10.600.10:FF:000052">
    <property type="entry name" value="Farnesyl pyrophosphate synthase"/>
    <property type="match status" value="1"/>
</dbReference>
<evidence type="ECO:0000256" key="18">
    <source>
        <dbReference type="ARBA" id="ARBA00023166"/>
    </source>
</evidence>
<dbReference type="InterPro" id="IPR008949">
    <property type="entry name" value="Isoprenoid_synthase_dom_sf"/>
</dbReference>
<comment type="cofactor">
    <cofactor evidence="1">
        <name>Mg(2+)</name>
        <dbReference type="ChEBI" id="CHEBI:18420"/>
    </cofactor>
</comment>
<proteinExistence type="inferred from homology"/>
<evidence type="ECO:0000256" key="23">
    <source>
        <dbReference type="ARBA" id="ARBA00032448"/>
    </source>
</evidence>
<evidence type="ECO:0000256" key="26">
    <source>
        <dbReference type="ARBA" id="ARBA00034546"/>
    </source>
</evidence>
<evidence type="ECO:0000256" key="30">
    <source>
        <dbReference type="RuleBase" id="RU004466"/>
    </source>
</evidence>
<comment type="pathway">
    <text evidence="25">Pheromone biosynthesis.</text>
</comment>
<dbReference type="EC" id="2.5.1.1" evidence="7"/>
<evidence type="ECO:0000256" key="22">
    <source>
        <dbReference type="ARBA" id="ARBA00032424"/>
    </source>
</evidence>
<dbReference type="Proteomes" id="UP001168821">
    <property type="component" value="Unassembled WGS sequence"/>
</dbReference>
<reference evidence="31" key="1">
    <citation type="journal article" date="2023" name="G3 (Bethesda)">
        <title>Whole genome assemblies of Zophobas morio and Tenebrio molitor.</title>
        <authorList>
            <person name="Kaur S."/>
            <person name="Stinson S.A."/>
            <person name="diCenzo G.C."/>
        </authorList>
    </citation>
    <scope>NUCLEOTIDE SEQUENCE</scope>
    <source>
        <strain evidence="31">QUZm001</strain>
    </source>
</reference>
<keyword evidence="8" id="KW-0963">Cytoplasm</keyword>
<keyword evidence="9" id="KW-0444">Lipid biosynthesis</keyword>
<organism evidence="31 32">
    <name type="scientific">Zophobas morio</name>
    <dbReference type="NCBI Taxonomy" id="2755281"/>
    <lineage>
        <taxon>Eukaryota</taxon>
        <taxon>Metazoa</taxon>
        <taxon>Ecdysozoa</taxon>
        <taxon>Arthropoda</taxon>
        <taxon>Hexapoda</taxon>
        <taxon>Insecta</taxon>
        <taxon>Pterygota</taxon>
        <taxon>Neoptera</taxon>
        <taxon>Endopterygota</taxon>
        <taxon>Coleoptera</taxon>
        <taxon>Polyphaga</taxon>
        <taxon>Cucujiformia</taxon>
        <taxon>Tenebrionidae</taxon>
        <taxon>Zophobas</taxon>
    </lineage>
</organism>
<keyword evidence="18" id="KW-1207">Sterol metabolism</keyword>
<dbReference type="AlphaFoldDB" id="A0AA38M063"/>
<dbReference type="CDD" id="cd00685">
    <property type="entry name" value="Trans_IPPS_HT"/>
    <property type="match status" value="1"/>
</dbReference>
<evidence type="ECO:0000256" key="28">
    <source>
        <dbReference type="ARBA" id="ARBA00049399"/>
    </source>
</evidence>
<dbReference type="GO" id="GO:0046872">
    <property type="term" value="F:metal ion binding"/>
    <property type="evidence" value="ECO:0007669"/>
    <property type="project" value="UniProtKB-KW"/>
</dbReference>
<keyword evidence="10" id="KW-0153">Cholesterol metabolism</keyword>
<keyword evidence="19" id="KW-0753">Steroid metabolism</keyword>
<accession>A0AA38M063</accession>
<evidence type="ECO:0000313" key="32">
    <source>
        <dbReference type="Proteomes" id="UP001168821"/>
    </source>
</evidence>